<accession>A0ABU5ZW08</accession>
<evidence type="ECO:0000256" key="1">
    <source>
        <dbReference type="SAM" id="Phobius"/>
    </source>
</evidence>
<dbReference type="Proteomes" id="UP001327027">
    <property type="component" value="Unassembled WGS sequence"/>
</dbReference>
<keyword evidence="1" id="KW-0812">Transmembrane</keyword>
<keyword evidence="1" id="KW-1133">Transmembrane helix</keyword>
<organism evidence="2 3">
    <name type="scientific">Aquimarina gracilis</name>
    <dbReference type="NCBI Taxonomy" id="874422"/>
    <lineage>
        <taxon>Bacteria</taxon>
        <taxon>Pseudomonadati</taxon>
        <taxon>Bacteroidota</taxon>
        <taxon>Flavobacteriia</taxon>
        <taxon>Flavobacteriales</taxon>
        <taxon>Flavobacteriaceae</taxon>
        <taxon>Aquimarina</taxon>
    </lineage>
</organism>
<keyword evidence="1" id="KW-0472">Membrane</keyword>
<feature type="transmembrane region" description="Helical" evidence="1">
    <location>
        <begin position="6"/>
        <end position="27"/>
    </location>
</feature>
<gene>
    <name evidence="2" type="ORF">U6A24_11235</name>
</gene>
<reference evidence="2 3" key="1">
    <citation type="journal article" date="2013" name="Int. J. Syst. Evol. Microbiol.">
        <title>Aquimarina gracilis sp. nov., isolated from the gut microflora of a mussel, Mytilus coruscus, and emended description of Aquimarina spongiae.</title>
        <authorList>
            <person name="Park S.C."/>
            <person name="Choe H.N."/>
            <person name="Baik K.S."/>
            <person name="Seong C.N."/>
        </authorList>
    </citation>
    <scope>NUCLEOTIDE SEQUENCE [LARGE SCALE GENOMIC DNA]</scope>
    <source>
        <strain evidence="2 3">PSC32</strain>
    </source>
</reference>
<name>A0ABU5ZW08_9FLAO</name>
<protein>
    <recommendedName>
        <fullName evidence="4">Polymer-forming protein</fullName>
    </recommendedName>
</protein>
<evidence type="ECO:0000313" key="2">
    <source>
        <dbReference type="EMBL" id="MEB3346039.1"/>
    </source>
</evidence>
<evidence type="ECO:0000313" key="3">
    <source>
        <dbReference type="Proteomes" id="UP001327027"/>
    </source>
</evidence>
<dbReference type="RefSeq" id="WP_324180069.1">
    <property type="nucleotide sequence ID" value="NZ_BAABAW010000006.1"/>
</dbReference>
<keyword evidence="3" id="KW-1185">Reference proteome</keyword>
<dbReference type="EMBL" id="JAYKLX010000005">
    <property type="protein sequence ID" value="MEB3346039.1"/>
    <property type="molecule type" value="Genomic_DNA"/>
</dbReference>
<proteinExistence type="predicted"/>
<evidence type="ECO:0008006" key="4">
    <source>
        <dbReference type="Google" id="ProtNLM"/>
    </source>
</evidence>
<sequence length="405" mass="45309">MIKAGSIAYAILICIVVGIFCYSLLLMSGYSRVYTTMLDTHAELLVNNESAQEFFLGKVDDIEEKEITIDLFENGITSLGVIKPWGFYKVLHTTSVFKKDSVKRTALIGQWQKDDNLALYLSDASKPLFMVEKAKIIGNAALPKSGIKAGYITSNAYRDTKYLQGSKRVSKTSLPKIDYLDFGYGDVRTTRLNEVKDHTRLYNAFDKQTLVVETDTIVLENKVLTGNIVIKSKDSIYIKKSNVLENVLIEAPKVAFESGFTGTVQVLAERIVSLEENVVLRYPSGILMNKGNVDKREINIAKNSKVLGGIVVEDENRGLDKIVTIEEDAEVIGDIYCSGKLQLKGNVTGTVYTSNFYLKTEASAYDNYILNGTIDRKGLPIEFVRIPLFKSKSEYFRPYAIIKQI</sequence>
<comment type="caution">
    <text evidence="2">The sequence shown here is derived from an EMBL/GenBank/DDBJ whole genome shotgun (WGS) entry which is preliminary data.</text>
</comment>